<reference evidence="7 8" key="1">
    <citation type="submission" date="2020-04" db="EMBL/GenBank/DDBJ databases">
        <title>Novel Paenibacillus strain UniB2 isolated from commercial digestive syrup.</title>
        <authorList>
            <person name="Thorat V."/>
            <person name="Kirdat K."/>
            <person name="Tiwarekar B."/>
            <person name="Yadav A."/>
        </authorList>
    </citation>
    <scope>NUCLEOTIDE SEQUENCE [LARGE SCALE GENOMIC DNA]</scope>
    <source>
        <strain evidence="7 8">UniB2</strain>
    </source>
</reference>
<evidence type="ECO:0000256" key="2">
    <source>
        <dbReference type="ARBA" id="ARBA00022692"/>
    </source>
</evidence>
<sequence>MPLKRGLSNATLTLLVSFATMAMVSFQPLLSIGALLAALVSIAAAVNPRKALILTVLYIPIEPFIVSWFSLSLSDLMRIIPELLLSAVLAGTILSKFREGRVNGIPDTLLLSVIMFAIVISLYNNIGLIDMVMGGRLFFRFALVYFIVRLLPDTTGLYGRLLNLLTKLLYFEVVLGLMQFLSKAVFGPAPWNTFGDNLIMAGSTFGVQGTLGRYDQYGMFLAIIAILSLSRYFIQNEAKFLPILAALAGILLSTSRQALIVLVIGAIVVSLAARGKQALQKKGKIVTFSILLACTVGAVFLLLTPSGDSRGFVTSERNPLEQITTLFDANTYSTTKENNFRLFYITNVGEQLLKRDPLGLGLNTFGSAQTVADNKTLYYKYGITDQYFLKFVADVNWISILGQIGIIGSLLFLGFLLSIAFQSLYRAKKATTDEQAILIAAAALVICFIVAGFLGPNFEIRSNSFYLWLIMGLAAKISISMRTTSAKNTPI</sequence>
<name>A0A6H2GUN1_9BACL</name>
<feature type="transmembrane region" description="Helical" evidence="5">
    <location>
        <begin position="12"/>
        <end position="39"/>
    </location>
</feature>
<keyword evidence="8" id="KW-1185">Reference proteome</keyword>
<evidence type="ECO:0000259" key="6">
    <source>
        <dbReference type="Pfam" id="PF04932"/>
    </source>
</evidence>
<evidence type="ECO:0000256" key="3">
    <source>
        <dbReference type="ARBA" id="ARBA00022989"/>
    </source>
</evidence>
<accession>A0A6H2GUN1</accession>
<keyword evidence="3 5" id="KW-1133">Transmembrane helix</keyword>
<organism evidence="7 8">
    <name type="scientific">Paenibacillus albicereus</name>
    <dbReference type="NCBI Taxonomy" id="2726185"/>
    <lineage>
        <taxon>Bacteria</taxon>
        <taxon>Bacillati</taxon>
        <taxon>Bacillota</taxon>
        <taxon>Bacilli</taxon>
        <taxon>Bacillales</taxon>
        <taxon>Paenibacillaceae</taxon>
        <taxon>Paenibacillus</taxon>
    </lineage>
</organism>
<dbReference type="PANTHER" id="PTHR37422:SF13">
    <property type="entry name" value="LIPOPOLYSACCHARIDE BIOSYNTHESIS PROTEIN PA4999-RELATED"/>
    <property type="match status" value="1"/>
</dbReference>
<feature type="transmembrane region" description="Helical" evidence="5">
    <location>
        <begin position="218"/>
        <end position="234"/>
    </location>
</feature>
<dbReference type="KEGG" id="palr:HGI30_05785"/>
<feature type="domain" description="O-antigen ligase-related" evidence="6">
    <location>
        <begin position="243"/>
        <end position="413"/>
    </location>
</feature>
<feature type="transmembrane region" description="Helical" evidence="5">
    <location>
        <begin position="132"/>
        <end position="152"/>
    </location>
</feature>
<keyword evidence="4 5" id="KW-0472">Membrane</keyword>
<evidence type="ECO:0000256" key="1">
    <source>
        <dbReference type="ARBA" id="ARBA00004141"/>
    </source>
</evidence>
<evidence type="ECO:0000313" key="8">
    <source>
        <dbReference type="Proteomes" id="UP000502136"/>
    </source>
</evidence>
<dbReference type="InterPro" id="IPR051533">
    <property type="entry name" value="WaaL-like"/>
</dbReference>
<feature type="transmembrane region" description="Helical" evidence="5">
    <location>
        <begin position="460"/>
        <end position="479"/>
    </location>
</feature>
<dbReference type="AlphaFoldDB" id="A0A6H2GUN1"/>
<evidence type="ECO:0000313" key="7">
    <source>
        <dbReference type="EMBL" id="QJC51120.1"/>
    </source>
</evidence>
<feature type="transmembrane region" description="Helical" evidence="5">
    <location>
        <begin position="240"/>
        <end position="273"/>
    </location>
</feature>
<comment type="subcellular location">
    <subcellularLocation>
        <location evidence="1">Membrane</location>
        <topology evidence="1">Multi-pass membrane protein</topology>
    </subcellularLocation>
</comment>
<gene>
    <name evidence="7" type="ORF">HGI30_05785</name>
</gene>
<dbReference type="Pfam" id="PF04932">
    <property type="entry name" value="Wzy_C"/>
    <property type="match status" value="1"/>
</dbReference>
<dbReference type="Proteomes" id="UP000502136">
    <property type="component" value="Chromosome"/>
</dbReference>
<feature type="transmembrane region" description="Helical" evidence="5">
    <location>
        <begin position="51"/>
        <end position="73"/>
    </location>
</feature>
<feature type="transmembrane region" description="Helical" evidence="5">
    <location>
        <begin position="436"/>
        <end position="454"/>
    </location>
</feature>
<dbReference type="PANTHER" id="PTHR37422">
    <property type="entry name" value="TEICHURONIC ACID BIOSYNTHESIS PROTEIN TUAE"/>
    <property type="match status" value="1"/>
</dbReference>
<proteinExistence type="predicted"/>
<feature type="transmembrane region" description="Helical" evidence="5">
    <location>
        <begin position="397"/>
        <end position="424"/>
    </location>
</feature>
<feature type="transmembrane region" description="Helical" evidence="5">
    <location>
        <begin position="109"/>
        <end position="126"/>
    </location>
</feature>
<evidence type="ECO:0000256" key="5">
    <source>
        <dbReference type="SAM" id="Phobius"/>
    </source>
</evidence>
<dbReference type="RefSeq" id="WP_168906774.1">
    <property type="nucleotide sequence ID" value="NZ_CP051428.1"/>
</dbReference>
<protein>
    <recommendedName>
        <fullName evidence="6">O-antigen ligase-related domain-containing protein</fullName>
    </recommendedName>
</protein>
<dbReference type="GO" id="GO:0016020">
    <property type="term" value="C:membrane"/>
    <property type="evidence" value="ECO:0007669"/>
    <property type="project" value="UniProtKB-SubCell"/>
</dbReference>
<dbReference type="EMBL" id="CP051428">
    <property type="protein sequence ID" value="QJC51120.1"/>
    <property type="molecule type" value="Genomic_DNA"/>
</dbReference>
<evidence type="ECO:0000256" key="4">
    <source>
        <dbReference type="ARBA" id="ARBA00023136"/>
    </source>
</evidence>
<feature type="transmembrane region" description="Helical" evidence="5">
    <location>
        <begin position="285"/>
        <end position="303"/>
    </location>
</feature>
<keyword evidence="2 5" id="KW-0812">Transmembrane</keyword>
<dbReference type="InterPro" id="IPR007016">
    <property type="entry name" value="O-antigen_ligase-rel_domated"/>
</dbReference>